<feature type="region of interest" description="Disordered" evidence="2">
    <location>
        <begin position="209"/>
        <end position="250"/>
    </location>
</feature>
<feature type="domain" description="FAM50A/XAP5 C-terminal" evidence="3">
    <location>
        <begin position="382"/>
        <end position="431"/>
    </location>
</feature>
<dbReference type="PANTHER" id="PTHR12722:SF0">
    <property type="entry name" value="PROTEIN FAM50A"/>
    <property type="match status" value="1"/>
</dbReference>
<evidence type="ECO:0000256" key="1">
    <source>
        <dbReference type="SAM" id="Coils"/>
    </source>
</evidence>
<organism evidence="4 5">
    <name type="scientific">Cyclospora cayetanensis</name>
    <dbReference type="NCBI Taxonomy" id="88456"/>
    <lineage>
        <taxon>Eukaryota</taxon>
        <taxon>Sar</taxon>
        <taxon>Alveolata</taxon>
        <taxon>Apicomplexa</taxon>
        <taxon>Conoidasida</taxon>
        <taxon>Coccidia</taxon>
        <taxon>Eucoccidiorida</taxon>
        <taxon>Eimeriorina</taxon>
        <taxon>Eimeriidae</taxon>
        <taxon>Cyclospora</taxon>
    </lineage>
</organism>
<dbReference type="InterPro" id="IPR007005">
    <property type="entry name" value="XAP5"/>
</dbReference>
<comment type="caution">
    <text evidence="4">The sequence shown here is derived from an EMBL/GenBank/DDBJ whole genome shotgun (WGS) entry which is preliminary data.</text>
</comment>
<dbReference type="AlphaFoldDB" id="A0A1D3CRK7"/>
<feature type="region of interest" description="Disordered" evidence="2">
    <location>
        <begin position="358"/>
        <end position="378"/>
    </location>
</feature>
<dbReference type="InParanoid" id="A0A1D3CRK7"/>
<dbReference type="Proteomes" id="UP000095192">
    <property type="component" value="Unassembled WGS sequence"/>
</dbReference>
<sequence>MDFRIVGEGGNAVLQTIHASEGGRAIRLLQQRQKMQQHLQEAKEKLETKGTKRKNINWGGSAADRLEEQFKKETVGLVSAEDFKVRRAKLEEQIKYEAKALFTQKFQEKRKFEFRLAKSKLSFCDEQVEEVLEPADPEDEGGDSAAETGGEGLVAEEESNERVKSFPAKLETASQRGGCRGEGVKTEAAAETPSSDAACALRANVKKNEEAVQHSPTEAHTAGLSDAARRSASSPSPADPAGGTVFKIRKRIGKDPSVDTSYLPDKERDAQLAAERQQLIEEYRQKEEREKRMPLCVTYSYWDGTGHRRRIQVLRGSTVGEFLATAKRELEREFVELRSVATENLMYVKEDLILPHVRPQQDTGEGGRGAGGLERERERSENVTFFELIKSKARGKSGPLFHFDAHDDVRVFNDVRTEKEDSHAGKIVDKKCLHAGTGLLLHFVDSEKLREKPW</sequence>
<dbReference type="InterPro" id="IPR048337">
    <property type="entry name" value="FAM50A/XAP5_C"/>
</dbReference>
<feature type="compositionally biased region" description="Low complexity" evidence="2">
    <location>
        <begin position="230"/>
        <end position="241"/>
    </location>
</feature>
<gene>
    <name evidence="4" type="ORF">cyc_02628</name>
</gene>
<evidence type="ECO:0000256" key="2">
    <source>
        <dbReference type="SAM" id="MobiDB-lite"/>
    </source>
</evidence>
<dbReference type="VEuPathDB" id="ToxoDB:LOC34619459"/>
<feature type="region of interest" description="Disordered" evidence="2">
    <location>
        <begin position="132"/>
        <end position="195"/>
    </location>
</feature>
<keyword evidence="5" id="KW-1185">Reference proteome</keyword>
<dbReference type="GO" id="GO:0005634">
    <property type="term" value="C:nucleus"/>
    <property type="evidence" value="ECO:0007669"/>
    <property type="project" value="InterPro"/>
</dbReference>
<feature type="domain" description="FAM50A/XAP5 C-terminal" evidence="3">
    <location>
        <begin position="295"/>
        <end position="357"/>
    </location>
</feature>
<dbReference type="Pfam" id="PF04921">
    <property type="entry name" value="XAP5"/>
    <property type="match status" value="2"/>
</dbReference>
<protein>
    <submittedName>
        <fullName evidence="4">XAP5 protein</fullName>
    </submittedName>
</protein>
<dbReference type="VEuPathDB" id="ToxoDB:cyc_02628"/>
<evidence type="ECO:0000313" key="4">
    <source>
        <dbReference type="EMBL" id="OEH73839.1"/>
    </source>
</evidence>
<reference evidence="4 5" key="1">
    <citation type="journal article" date="2016" name="BMC Genomics">
        <title>Comparative genomics reveals Cyclospora cayetanensis possesses coccidia-like metabolism and invasion components but unique surface antigens.</title>
        <authorList>
            <person name="Liu S."/>
            <person name="Wang L."/>
            <person name="Zheng H."/>
            <person name="Xu Z."/>
            <person name="Roellig D.M."/>
            <person name="Li N."/>
            <person name="Frace M.A."/>
            <person name="Tang K."/>
            <person name="Arrowood M.J."/>
            <person name="Moss D.M."/>
            <person name="Zhang L."/>
            <person name="Feng Y."/>
            <person name="Xiao L."/>
        </authorList>
    </citation>
    <scope>NUCLEOTIDE SEQUENCE [LARGE SCALE GENOMIC DNA]</scope>
    <source>
        <strain evidence="4 5">CHN_HEN01</strain>
    </source>
</reference>
<keyword evidence="1" id="KW-0175">Coiled coil</keyword>
<feature type="coiled-coil region" evidence="1">
    <location>
        <begin position="25"/>
        <end position="52"/>
    </location>
</feature>
<dbReference type="GO" id="GO:0006325">
    <property type="term" value="P:chromatin organization"/>
    <property type="evidence" value="ECO:0007669"/>
    <property type="project" value="TreeGrafter"/>
</dbReference>
<dbReference type="PANTHER" id="PTHR12722">
    <property type="entry name" value="XAP-5 PROTEIN-RELATED"/>
    <property type="match status" value="1"/>
</dbReference>
<feature type="compositionally biased region" description="Acidic residues" evidence="2">
    <location>
        <begin position="132"/>
        <end position="142"/>
    </location>
</feature>
<name>A0A1D3CRK7_9EIME</name>
<dbReference type="EMBL" id="JROU02002227">
    <property type="protein sequence ID" value="OEH73839.1"/>
    <property type="molecule type" value="Genomic_DNA"/>
</dbReference>
<accession>A0A1D3CRK7</accession>
<proteinExistence type="predicted"/>
<evidence type="ECO:0000313" key="5">
    <source>
        <dbReference type="Proteomes" id="UP000095192"/>
    </source>
</evidence>
<evidence type="ECO:0000259" key="3">
    <source>
        <dbReference type="Pfam" id="PF04921"/>
    </source>
</evidence>